<keyword evidence="4" id="KW-1185">Reference proteome</keyword>
<keyword evidence="1" id="KW-0732">Signal</keyword>
<evidence type="ECO:0000256" key="1">
    <source>
        <dbReference type="SAM" id="SignalP"/>
    </source>
</evidence>
<dbReference type="SUPFAM" id="SSF63825">
    <property type="entry name" value="YWTD domain"/>
    <property type="match status" value="1"/>
</dbReference>
<evidence type="ECO:0000313" key="4">
    <source>
        <dbReference type="Proteomes" id="UP001408594"/>
    </source>
</evidence>
<gene>
    <name evidence="3" type="ORF">Maes01_00407</name>
</gene>
<reference evidence="3 4" key="1">
    <citation type="submission" date="2024-02" db="EMBL/GenBank/DDBJ databases">
        <title>Microbulbifer aestuariivivens NBRC 112533.</title>
        <authorList>
            <person name="Ichikawa N."/>
            <person name="Katano-Makiyama Y."/>
            <person name="Hidaka K."/>
        </authorList>
    </citation>
    <scope>NUCLEOTIDE SEQUENCE [LARGE SCALE GENOMIC DNA]</scope>
    <source>
        <strain evidence="3 4">NBRC 112533</strain>
    </source>
</reference>
<protein>
    <recommendedName>
        <fullName evidence="2">Phytase-like domain-containing protein</fullName>
    </recommendedName>
</protein>
<sequence>MLKYWLLSVAVFLGATGPAAASDLVRPAQLLASYWLDGSAGLDISGLSFCNGELLAVSDKNSADIYSVNLTADSDSAALVPRATFAALQAPASSDGGPRARLLSAVQGGGAADFEGITCNGQQIFVVSERHHLIATANASGETRWLPLRWAKAAREGDFMAHFNGAGEGLVVAGDDLWVALERNRRGLVRFANGAGPAQLLEIPPAPGLNFRGRPEDLTGLAFYDGALYTLERNAFAVCRRSLPNLLPQWCIDYRAIEEAPPYVYQETAFGKGEGLAIDSSGIYVVLDNNNVGRVADPQDRRGLLLKLAHPPVAKAQALSLQ</sequence>
<evidence type="ECO:0000313" key="3">
    <source>
        <dbReference type="EMBL" id="GAA5523858.1"/>
    </source>
</evidence>
<dbReference type="RefSeq" id="WP_345548370.1">
    <property type="nucleotide sequence ID" value="NZ_BAABRT010000002.1"/>
</dbReference>
<dbReference type="Proteomes" id="UP001408594">
    <property type="component" value="Unassembled WGS sequence"/>
</dbReference>
<dbReference type="Pfam" id="PF13449">
    <property type="entry name" value="Phytase-like"/>
    <property type="match status" value="1"/>
</dbReference>
<organism evidence="3 4">
    <name type="scientific">Microbulbifer aestuariivivens</name>
    <dbReference type="NCBI Taxonomy" id="1908308"/>
    <lineage>
        <taxon>Bacteria</taxon>
        <taxon>Pseudomonadati</taxon>
        <taxon>Pseudomonadota</taxon>
        <taxon>Gammaproteobacteria</taxon>
        <taxon>Cellvibrionales</taxon>
        <taxon>Microbulbiferaceae</taxon>
        <taxon>Microbulbifer</taxon>
    </lineage>
</organism>
<comment type="caution">
    <text evidence="3">The sequence shown here is derived from an EMBL/GenBank/DDBJ whole genome shotgun (WGS) entry which is preliminary data.</text>
</comment>
<feature type="chain" id="PRO_5045117768" description="Phytase-like domain-containing protein" evidence="1">
    <location>
        <begin position="22"/>
        <end position="322"/>
    </location>
</feature>
<dbReference type="InterPro" id="IPR027372">
    <property type="entry name" value="Phytase-like_dom"/>
</dbReference>
<feature type="domain" description="Phytase-like" evidence="2">
    <location>
        <begin position="44"/>
        <end position="233"/>
    </location>
</feature>
<evidence type="ECO:0000259" key="2">
    <source>
        <dbReference type="Pfam" id="PF13449"/>
    </source>
</evidence>
<proteinExistence type="predicted"/>
<accession>A0ABP9WMN3</accession>
<feature type="signal peptide" evidence="1">
    <location>
        <begin position="1"/>
        <end position="21"/>
    </location>
</feature>
<dbReference type="EMBL" id="BAABRT010000002">
    <property type="protein sequence ID" value="GAA5523858.1"/>
    <property type="molecule type" value="Genomic_DNA"/>
</dbReference>
<name>A0ABP9WMN3_9GAMM</name>